<dbReference type="CDD" id="cd00090">
    <property type="entry name" value="HTH_ARSR"/>
    <property type="match status" value="1"/>
</dbReference>
<evidence type="ECO:0000256" key="2">
    <source>
        <dbReference type="ARBA" id="ARBA00023125"/>
    </source>
</evidence>
<proteinExistence type="predicted"/>
<organism evidence="5 6">
    <name type="scientific">Acidithiobacillus ferrivorans SS3</name>
    <dbReference type="NCBI Taxonomy" id="743299"/>
    <lineage>
        <taxon>Bacteria</taxon>
        <taxon>Pseudomonadati</taxon>
        <taxon>Pseudomonadota</taxon>
        <taxon>Acidithiobacillia</taxon>
        <taxon>Acidithiobacillales</taxon>
        <taxon>Acidithiobacillaceae</taxon>
        <taxon>Acidithiobacillus</taxon>
    </lineage>
</organism>
<dbReference type="InterPro" id="IPR036390">
    <property type="entry name" value="WH_DNA-bd_sf"/>
</dbReference>
<keyword evidence="2" id="KW-0238">DNA-binding</keyword>
<keyword evidence="3" id="KW-0804">Transcription</keyword>
<dbReference type="KEGG" id="afi:Acife_2214"/>
<dbReference type="GO" id="GO:0003677">
    <property type="term" value="F:DNA binding"/>
    <property type="evidence" value="ECO:0007669"/>
    <property type="project" value="UniProtKB-KW"/>
</dbReference>
<dbReference type="InterPro" id="IPR051081">
    <property type="entry name" value="HTH_MetalResp_TranReg"/>
</dbReference>
<dbReference type="InterPro" id="IPR011991">
    <property type="entry name" value="ArsR-like_HTH"/>
</dbReference>
<dbReference type="eggNOG" id="COG0640">
    <property type="taxonomic scope" value="Bacteria"/>
</dbReference>
<sequence>MDATEQRDRMVICLAALASPIRLDIFRLLVEQEPVGLVSGEIAEYLGQTHNGISFHLKSLQHAGLVTIQPGGAPPTLSRGHARSPRPSVAYLSENCCGGPDTIDADRQCQAQRKIVLVRFFNMAQHVQQGLAQSLGRCLENANLICFRLF</sequence>
<evidence type="ECO:0000313" key="5">
    <source>
        <dbReference type="EMBL" id="AEM48327.1"/>
    </source>
</evidence>
<dbReference type="Pfam" id="PF12840">
    <property type="entry name" value="HTH_20"/>
    <property type="match status" value="1"/>
</dbReference>
<dbReference type="Proteomes" id="UP000009220">
    <property type="component" value="Chromosome"/>
</dbReference>
<feature type="domain" description="HTH arsR-type" evidence="4">
    <location>
        <begin position="12"/>
        <end position="91"/>
    </location>
</feature>
<gene>
    <name evidence="5" type="ORF">Acife_2214</name>
</gene>
<dbReference type="InterPro" id="IPR001845">
    <property type="entry name" value="HTH_ArsR_DNA-bd_dom"/>
</dbReference>
<evidence type="ECO:0000259" key="4">
    <source>
        <dbReference type="SMART" id="SM00418"/>
    </source>
</evidence>
<dbReference type="AlphaFoldDB" id="G0JNB3"/>
<dbReference type="PANTHER" id="PTHR33154:SF33">
    <property type="entry name" value="TRANSCRIPTIONAL REPRESSOR SDPR"/>
    <property type="match status" value="1"/>
</dbReference>
<dbReference type="GO" id="GO:0003700">
    <property type="term" value="F:DNA-binding transcription factor activity"/>
    <property type="evidence" value="ECO:0007669"/>
    <property type="project" value="InterPro"/>
</dbReference>
<dbReference type="HOGENOM" id="CLU_097806_2_2_6"/>
<evidence type="ECO:0000313" key="6">
    <source>
        <dbReference type="Proteomes" id="UP000009220"/>
    </source>
</evidence>
<reference evidence="5 6" key="1">
    <citation type="journal article" date="2011" name="J. Bacteriol.">
        <title>Draft genome of the psychrotolerant acidophile Acidithiobacillus ferrivorans SS3.</title>
        <authorList>
            <person name="Liljeqvist M."/>
            <person name="Valdes J."/>
            <person name="Holmes D.S."/>
            <person name="Dopson M."/>
        </authorList>
    </citation>
    <scope>NUCLEOTIDE SEQUENCE [LARGE SCALE GENOMIC DNA]</scope>
    <source>
        <strain evidence="5 6">SS3</strain>
    </source>
</reference>
<dbReference type="PANTHER" id="PTHR33154">
    <property type="entry name" value="TRANSCRIPTIONAL REGULATOR, ARSR FAMILY"/>
    <property type="match status" value="1"/>
</dbReference>
<dbReference type="STRING" id="743299.Acife_2214"/>
<dbReference type="EMBL" id="CP002985">
    <property type="protein sequence ID" value="AEM48327.1"/>
    <property type="molecule type" value="Genomic_DNA"/>
</dbReference>
<protein>
    <submittedName>
        <fullName evidence="5">Regulatory protein ArsR</fullName>
    </submittedName>
</protein>
<dbReference type="SMART" id="SM00418">
    <property type="entry name" value="HTH_ARSR"/>
    <property type="match status" value="1"/>
</dbReference>
<dbReference type="Gene3D" id="1.10.10.10">
    <property type="entry name" value="Winged helix-like DNA-binding domain superfamily/Winged helix DNA-binding domain"/>
    <property type="match status" value="1"/>
</dbReference>
<evidence type="ECO:0000256" key="1">
    <source>
        <dbReference type="ARBA" id="ARBA00023015"/>
    </source>
</evidence>
<name>G0JNB3_9PROT</name>
<dbReference type="SUPFAM" id="SSF46785">
    <property type="entry name" value="Winged helix' DNA-binding domain"/>
    <property type="match status" value="1"/>
</dbReference>
<dbReference type="InterPro" id="IPR036388">
    <property type="entry name" value="WH-like_DNA-bd_sf"/>
</dbReference>
<evidence type="ECO:0000256" key="3">
    <source>
        <dbReference type="ARBA" id="ARBA00023163"/>
    </source>
</evidence>
<accession>G0JNB3</accession>
<keyword evidence="1" id="KW-0805">Transcription regulation</keyword>